<keyword evidence="2" id="KW-0472">Membrane</keyword>
<feature type="transmembrane region" description="Helical" evidence="2">
    <location>
        <begin position="531"/>
        <end position="549"/>
    </location>
</feature>
<evidence type="ECO:0000313" key="3">
    <source>
        <dbReference type="EMBL" id="EKX72380.1"/>
    </source>
</evidence>
<dbReference type="EMBL" id="ACOU01000007">
    <property type="protein sequence ID" value="EKX72380.1"/>
    <property type="molecule type" value="Genomic_DNA"/>
</dbReference>
<proteinExistence type="predicted"/>
<keyword evidence="2" id="KW-1133">Transmembrane helix</keyword>
<name>L1LAS5_THEEQ</name>
<sequence>MYTLKLDIGNEKWNKPQERGIRGTTKVDRSLSPYIKYEYHNGESFTASQLLYNDVPLDFIIPESKKDAKRIITYFSSEKILLVVQIEVNDRCTYYVNKKVDKPIDDTAVFEDFVTVYSRSLEATELKEIMNRIKGRNFYYDALSEGLRNKLLRGADLIFDLRQKPPGEHTAKTSAYKYMNTTISLIKQDQGTKGFVSVAHRPRPRNFWVKSITGPDGHEITVDGGFTRETIETFKVYYGTNDFTYENPLVIVLTMSLDYKGSITRLSEKYLLSRNGARNVWESRRICGNVDSYRRNDFWEVLENISRYGRLKVEELSRDIQRQLVDITKNLTINFTKVYSPEGLYASNRATVHYRKDASPAGYSLVLHADTFPSFTVKRIRIRDGNELTGNKLPPTNTVFGRFAVYYDGKDYKTPVLIEMICTYKLVRGSSKIIYYYSKDENDKWVGYKLEVKVSIRDDGLEDHTATESFLRHVRCNKNNIRIGSLKNEVKQGKLDEYNPSPLDDSENGPEEEDEDYENYKQRGVSYSSSAIFGITSAVAIGIMLLVFAGRKLATVTKVYFVNRHVLL</sequence>
<keyword evidence="2" id="KW-0812">Transmembrane</keyword>
<reference evidence="3" key="1">
    <citation type="submission" date="2009-04" db="EMBL/GenBank/DDBJ databases">
        <authorList>
            <person name="Kappmeyer L."/>
            <person name="Thiagarajan M."/>
            <person name="Herndon D."/>
            <person name="Caler E."/>
            <person name="Galinsky K."/>
            <person name="Inman J."/>
            <person name="Schobel S."/>
            <person name="Amedeo P."/>
            <person name="Watkins K."/>
            <person name="Bradley B."/>
            <person name="Sosa J."/>
            <person name="Sarmiento M."/>
            <person name="Fedorova N."/>
            <person name="Brayton K."/>
            <person name="Lau A."/>
            <person name="Nene V."/>
            <person name="Djikeng A."/>
            <person name="Knowles D."/>
        </authorList>
    </citation>
    <scope>NUCLEOTIDE SEQUENCE</scope>
    <source>
        <strain evidence="3">WA</strain>
    </source>
</reference>
<dbReference type="KEGG" id="beq:BEWA_048470"/>
<reference evidence="3" key="2">
    <citation type="journal article" date="2012" name="BMC Genomics">
        <title>Comparative genomic analysis and phylogenetic position of Theileria equi.</title>
        <authorList>
            <person name="Kappmeyer L.S."/>
            <person name="Thiagarajan M."/>
            <person name="Herndon D.R."/>
            <person name="Ramsay J.D."/>
            <person name="Caler E."/>
            <person name="Djikeng A."/>
            <person name="Gillespie J.J."/>
            <person name="Lau A.O."/>
            <person name="Roalson E.H."/>
            <person name="Silva J.C."/>
            <person name="Silva M.G."/>
            <person name="Suarez C.E."/>
            <person name="Ueti M.W."/>
            <person name="Nene V.M."/>
            <person name="Mealey R.H."/>
            <person name="Knowles D.P."/>
            <person name="Brayton K.A."/>
        </authorList>
    </citation>
    <scope>NUCLEOTIDE SEQUENCE [LARGE SCALE GENOMIC DNA]</scope>
    <source>
        <strain evidence="3">WA</strain>
    </source>
</reference>
<dbReference type="AlphaFoldDB" id="L1LAS5"/>
<dbReference type="Proteomes" id="UP000031512">
    <property type="component" value="Unassembled WGS sequence"/>
</dbReference>
<organism evidence="3 4">
    <name type="scientific">Theileria equi strain WA</name>
    <dbReference type="NCBI Taxonomy" id="1537102"/>
    <lineage>
        <taxon>Eukaryota</taxon>
        <taxon>Sar</taxon>
        <taxon>Alveolata</taxon>
        <taxon>Apicomplexa</taxon>
        <taxon>Aconoidasida</taxon>
        <taxon>Piroplasmida</taxon>
        <taxon>Theileriidae</taxon>
        <taxon>Theileria</taxon>
    </lineage>
</organism>
<protein>
    <submittedName>
        <fullName evidence="3">Uncharacterized protein</fullName>
    </submittedName>
</protein>
<evidence type="ECO:0000256" key="1">
    <source>
        <dbReference type="SAM" id="MobiDB-lite"/>
    </source>
</evidence>
<dbReference type="RefSeq" id="XP_004831832.1">
    <property type="nucleotide sequence ID" value="XM_004831775.1"/>
</dbReference>
<feature type="region of interest" description="Disordered" evidence="1">
    <location>
        <begin position="495"/>
        <end position="517"/>
    </location>
</feature>
<accession>L1LAS5</accession>
<gene>
    <name evidence="3" type="ORF">BEWA_048470</name>
</gene>
<evidence type="ECO:0000256" key="2">
    <source>
        <dbReference type="SAM" id="Phobius"/>
    </source>
</evidence>
<dbReference type="GeneID" id="15805087"/>
<evidence type="ECO:0000313" key="4">
    <source>
        <dbReference type="Proteomes" id="UP000031512"/>
    </source>
</evidence>
<comment type="caution">
    <text evidence="3">The sequence shown here is derived from an EMBL/GenBank/DDBJ whole genome shotgun (WGS) entry which is preliminary data.</text>
</comment>
<dbReference type="VEuPathDB" id="PiroplasmaDB:BEWA_048470"/>
<feature type="compositionally biased region" description="Acidic residues" evidence="1">
    <location>
        <begin position="504"/>
        <end position="517"/>
    </location>
</feature>
<keyword evidence="4" id="KW-1185">Reference proteome</keyword>